<dbReference type="AlphaFoldDB" id="A0AAV7F7N3"/>
<dbReference type="GO" id="GO:0004722">
    <property type="term" value="F:protein serine/threonine phosphatase activity"/>
    <property type="evidence" value="ECO:0007669"/>
    <property type="project" value="InterPro"/>
</dbReference>
<keyword evidence="3" id="KW-1185">Reference proteome</keyword>
<feature type="domain" description="PPM-type phosphatase" evidence="1">
    <location>
        <begin position="57"/>
        <end position="356"/>
    </location>
</feature>
<dbReference type="InterPro" id="IPR001932">
    <property type="entry name" value="PPM-type_phosphatase-like_dom"/>
</dbReference>
<evidence type="ECO:0000313" key="2">
    <source>
        <dbReference type="EMBL" id="KAG9455583.1"/>
    </source>
</evidence>
<protein>
    <recommendedName>
        <fullName evidence="1">PPM-type phosphatase domain-containing protein</fullName>
    </recommendedName>
</protein>
<dbReference type="Gene3D" id="3.60.40.10">
    <property type="entry name" value="PPM-type phosphatase domain"/>
    <property type="match status" value="1"/>
</dbReference>
<name>A0AAV7F7N3_ARIFI</name>
<gene>
    <name evidence="2" type="ORF">H6P81_000091</name>
</gene>
<dbReference type="PANTHER" id="PTHR47992">
    <property type="entry name" value="PROTEIN PHOSPHATASE"/>
    <property type="match status" value="1"/>
</dbReference>
<reference evidence="2 3" key="1">
    <citation type="submission" date="2021-07" db="EMBL/GenBank/DDBJ databases">
        <title>The Aristolochia fimbriata genome: insights into angiosperm evolution, floral development and chemical biosynthesis.</title>
        <authorList>
            <person name="Jiao Y."/>
        </authorList>
    </citation>
    <scope>NUCLEOTIDE SEQUENCE [LARGE SCALE GENOMIC DNA]</scope>
    <source>
        <strain evidence="2">IBCAS-2021</strain>
        <tissue evidence="2">Leaf</tissue>
    </source>
</reference>
<comment type="caution">
    <text evidence="2">The sequence shown here is derived from an EMBL/GenBank/DDBJ whole genome shotgun (WGS) entry which is preliminary data.</text>
</comment>
<dbReference type="Proteomes" id="UP000825729">
    <property type="component" value="Unassembled WGS sequence"/>
</dbReference>
<proteinExistence type="predicted"/>
<dbReference type="EMBL" id="JAINDJ010000002">
    <property type="protein sequence ID" value="KAG9455583.1"/>
    <property type="molecule type" value="Genomic_DNA"/>
</dbReference>
<dbReference type="InterPro" id="IPR036457">
    <property type="entry name" value="PPM-type-like_dom_sf"/>
</dbReference>
<dbReference type="CDD" id="cd00143">
    <property type="entry name" value="PP2Cc"/>
    <property type="match status" value="1"/>
</dbReference>
<dbReference type="SMART" id="SM00332">
    <property type="entry name" value="PP2Cc"/>
    <property type="match status" value="1"/>
</dbReference>
<dbReference type="PROSITE" id="PS51746">
    <property type="entry name" value="PPM_2"/>
    <property type="match status" value="1"/>
</dbReference>
<sequence length="356" mass="39435">MLAQGRYIEGGGKKKRYQLEMGICISSASGRDHERKVIPQFLDFGEENLYSHRIPGLASLHSHEGKKGPNQDSAIISKGYGSEDGVFCGVFDGHGRNGRLVSRIVRDRLPSLILNQHKTISSSIYSNIGESFDNADRIHDPDFVSTTMLEHWRESSISAFKALDKELKLLEELDCSGSGTTAVTIIKQGEDVIIANLGDSRAVLGTRSDEGTLMALQLTTDLKPSVPQEAERIRNSRGRVFALKEEPNIQRVWLPDDDMPGLAMARAFGDFMLKSYGIIAIPQMSHYRISDRDEFLVLATDGVWDVLSNEEVVFIVSSAESEEAAAQALVEEAVRAWKHKFPCTRADDCTAICLFL</sequence>
<evidence type="ECO:0000259" key="1">
    <source>
        <dbReference type="PROSITE" id="PS51746"/>
    </source>
</evidence>
<dbReference type="SUPFAM" id="SSF81606">
    <property type="entry name" value="PP2C-like"/>
    <property type="match status" value="1"/>
</dbReference>
<organism evidence="2 3">
    <name type="scientific">Aristolochia fimbriata</name>
    <name type="common">White veined hardy Dutchman's pipe vine</name>
    <dbReference type="NCBI Taxonomy" id="158543"/>
    <lineage>
        <taxon>Eukaryota</taxon>
        <taxon>Viridiplantae</taxon>
        <taxon>Streptophyta</taxon>
        <taxon>Embryophyta</taxon>
        <taxon>Tracheophyta</taxon>
        <taxon>Spermatophyta</taxon>
        <taxon>Magnoliopsida</taxon>
        <taxon>Magnoliidae</taxon>
        <taxon>Piperales</taxon>
        <taxon>Aristolochiaceae</taxon>
        <taxon>Aristolochia</taxon>
    </lineage>
</organism>
<accession>A0AAV7F7N3</accession>
<dbReference type="InterPro" id="IPR015655">
    <property type="entry name" value="PP2C"/>
</dbReference>
<evidence type="ECO:0000313" key="3">
    <source>
        <dbReference type="Proteomes" id="UP000825729"/>
    </source>
</evidence>
<dbReference type="Pfam" id="PF00481">
    <property type="entry name" value="PP2C"/>
    <property type="match status" value="1"/>
</dbReference>